<keyword evidence="1" id="KW-1133">Transmembrane helix</keyword>
<dbReference type="InterPro" id="IPR051088">
    <property type="entry name" value="PTS_Sugar-EIIC/EIIB"/>
</dbReference>
<organism evidence="2 3">
    <name type="scientific">Streptococcus pseudoporcinus</name>
    <dbReference type="NCBI Taxonomy" id="361101"/>
    <lineage>
        <taxon>Bacteria</taxon>
        <taxon>Bacillati</taxon>
        <taxon>Bacillota</taxon>
        <taxon>Bacilli</taxon>
        <taxon>Lactobacillales</taxon>
        <taxon>Streptococcaceae</taxon>
        <taxon>Streptococcus</taxon>
    </lineage>
</organism>
<dbReference type="PANTHER" id="PTHR33989:SF4">
    <property type="entry name" value="PTS SYSTEM N,N'-DIACETYLCHITOBIOSE-SPECIFIC EIIC COMPONENT"/>
    <property type="match status" value="1"/>
</dbReference>
<feature type="transmembrane region" description="Helical" evidence="1">
    <location>
        <begin position="74"/>
        <end position="92"/>
    </location>
</feature>
<dbReference type="AlphaFoldDB" id="A0A4U9Y4Q3"/>
<protein>
    <submittedName>
        <fullName evidence="2">PTS cellobiose-specific IIC component</fullName>
    </submittedName>
</protein>
<feature type="transmembrane region" description="Helical" evidence="1">
    <location>
        <begin position="203"/>
        <end position="224"/>
    </location>
</feature>
<name>A0A4U9Y4Q3_9STRE</name>
<gene>
    <name evidence="2" type="primary">chbC</name>
    <name evidence="2" type="ORF">NCTC5386_01803</name>
</gene>
<evidence type="ECO:0000313" key="3">
    <source>
        <dbReference type="Proteomes" id="UP000394068"/>
    </source>
</evidence>
<reference evidence="2 3" key="1">
    <citation type="submission" date="2019-05" db="EMBL/GenBank/DDBJ databases">
        <authorList>
            <consortium name="Pathogen Informatics"/>
        </authorList>
    </citation>
    <scope>NUCLEOTIDE SEQUENCE [LARGE SCALE GENOMIC DNA]</scope>
    <source>
        <strain evidence="2 3">NCTC5386</strain>
    </source>
</reference>
<feature type="transmembrane region" description="Helical" evidence="1">
    <location>
        <begin position="372"/>
        <end position="395"/>
    </location>
</feature>
<accession>A0A4U9Y4Q3</accession>
<dbReference type="Proteomes" id="UP000394068">
    <property type="component" value="Unassembled WGS sequence"/>
</dbReference>
<feature type="transmembrane region" description="Helical" evidence="1">
    <location>
        <begin position="321"/>
        <end position="342"/>
    </location>
</feature>
<feature type="transmembrane region" description="Helical" evidence="1">
    <location>
        <begin position="292"/>
        <end position="315"/>
    </location>
</feature>
<feature type="transmembrane region" description="Helical" evidence="1">
    <location>
        <begin position="104"/>
        <end position="121"/>
    </location>
</feature>
<evidence type="ECO:0000313" key="2">
    <source>
        <dbReference type="EMBL" id="VTS20882.1"/>
    </source>
</evidence>
<feature type="transmembrane region" description="Helical" evidence="1">
    <location>
        <begin position="262"/>
        <end position="280"/>
    </location>
</feature>
<dbReference type="PANTHER" id="PTHR33989">
    <property type="match status" value="1"/>
</dbReference>
<feature type="transmembrane region" description="Helical" evidence="1">
    <location>
        <begin position="127"/>
        <end position="144"/>
    </location>
</feature>
<feature type="transmembrane region" description="Helical" evidence="1">
    <location>
        <begin position="156"/>
        <end position="173"/>
    </location>
</feature>
<proteinExistence type="predicted"/>
<sequence length="402" mass="45307">MDVLIHFTVKLFMSTVRENLRKLVPLALVYSWVELIQSLCLSPYSFIAETSNAAVYSEKWLIWVSDQATELSKILMIIMVAYFLANMVLSLIPEEGKETSKLPWVLFLITWILYTASNNFNNYYAQVPFWLLLGLIAFGLAFIARKLKMLSLNQRVVVFVISIFSTYSLSKYLGRHMSSSPDLLLQMASLSLLGAGPSHVFSVVFWSSIAVLMQGAGLLVPYVLQRPANDLVLTSENVNAALSGHLTNIPHLFSLYTLRDSFAMFGGLGMVLPLLLAVLIESKKLNKPYHFHLSILCFLPVLFDQPLAFLVGLPIILEPLILLPMLTVTIFSELIGAIVLALKWVHPAVFIVPEGTPNLIFAFLASNGDWRYFIVVTFILMVSILIYLPFIKWVFRKEALYD</sequence>
<evidence type="ECO:0000256" key="1">
    <source>
        <dbReference type="SAM" id="Phobius"/>
    </source>
</evidence>
<dbReference type="EMBL" id="CABEHT010000001">
    <property type="protein sequence ID" value="VTS20882.1"/>
    <property type="molecule type" value="Genomic_DNA"/>
</dbReference>
<keyword evidence="1" id="KW-0812">Transmembrane</keyword>
<keyword evidence="1" id="KW-0472">Membrane</keyword>